<organism evidence="2 3">
    <name type="scientific">Paenibacillus faecis</name>
    <dbReference type="NCBI Taxonomy" id="862114"/>
    <lineage>
        <taxon>Bacteria</taxon>
        <taxon>Bacillati</taxon>
        <taxon>Bacillota</taxon>
        <taxon>Bacilli</taxon>
        <taxon>Bacillales</taxon>
        <taxon>Paenibacillaceae</taxon>
        <taxon>Paenibacillus</taxon>
    </lineage>
</organism>
<keyword evidence="3" id="KW-1185">Reference proteome</keyword>
<name>A0A5D0D0H6_9BACL</name>
<reference evidence="2 3" key="1">
    <citation type="submission" date="2019-08" db="EMBL/GenBank/DDBJ databases">
        <title>Genome sequencing of Paenibacillus faecis DSM 23593(T).</title>
        <authorList>
            <person name="Kook J.-K."/>
            <person name="Park S.-N."/>
            <person name="Lim Y.K."/>
        </authorList>
    </citation>
    <scope>NUCLEOTIDE SEQUENCE [LARGE SCALE GENOMIC DNA]</scope>
    <source>
        <strain evidence="2 3">DSM 23593</strain>
    </source>
</reference>
<accession>A0A5D0D0H6</accession>
<dbReference type="Proteomes" id="UP000325218">
    <property type="component" value="Unassembled WGS sequence"/>
</dbReference>
<dbReference type="InterPro" id="IPR032485">
    <property type="entry name" value="LRP1-like_beta_prop"/>
</dbReference>
<dbReference type="EMBL" id="VSDO01000001">
    <property type="protein sequence ID" value="TYA15453.1"/>
    <property type="molecule type" value="Genomic_DNA"/>
</dbReference>
<sequence length="350" mass="40300">MILRKRQIMVLLTAVLICIPLMGASRSNLNLEQASELTLRIQNIPRQKTTEPLTIFWAKAGDGLYKTVVNGDKTKTYSILKGNFSNVLYQDYETVYFLKQGEGQTGGIYKFTMSSKKLTRLTNLGEIDQFFLKNQSIYYTTNSMTIDRGVYRMSPDGRSKKRVSPTVLDPQDKKYHYYIGYGIQTLGDLYFPLMRQPLPSTGEMYIEENVDDGTAFDRIFKKTKEEQLSSYSFFMTDYIGDADSDSFFFVERDRDKHTTYLHLFQKGDEIVRKIIGWDLEPLDVLDGWAYFTVSDEDRETGGVFAIRMDGSGLRQVGGNEFFYSDYLGSIKRHLVFQNRNDDSFATLKGI</sequence>
<gene>
    <name evidence="2" type="ORF">FRY98_07465</name>
</gene>
<evidence type="ECO:0000313" key="3">
    <source>
        <dbReference type="Proteomes" id="UP000325218"/>
    </source>
</evidence>
<feature type="domain" description="Prolow-density lipoprotein receptor-related protein 1-like beta-propeller" evidence="1">
    <location>
        <begin position="61"/>
        <end position="166"/>
    </location>
</feature>
<dbReference type="SUPFAM" id="SSF69304">
    <property type="entry name" value="Tricorn protease N-terminal domain"/>
    <property type="match status" value="1"/>
</dbReference>
<proteinExistence type="predicted"/>
<protein>
    <submittedName>
        <fullName evidence="2">DUF5050 domain-containing protein</fullName>
    </submittedName>
</protein>
<comment type="caution">
    <text evidence="2">The sequence shown here is derived from an EMBL/GenBank/DDBJ whole genome shotgun (WGS) entry which is preliminary data.</text>
</comment>
<evidence type="ECO:0000259" key="1">
    <source>
        <dbReference type="Pfam" id="PF16472"/>
    </source>
</evidence>
<dbReference type="OrthoDB" id="2598122at2"/>
<evidence type="ECO:0000313" key="2">
    <source>
        <dbReference type="EMBL" id="TYA15453.1"/>
    </source>
</evidence>
<dbReference type="AlphaFoldDB" id="A0A5D0D0H6"/>
<dbReference type="Pfam" id="PF16472">
    <property type="entry name" value="DUF5050"/>
    <property type="match status" value="1"/>
</dbReference>
<dbReference type="RefSeq" id="WP_148451050.1">
    <property type="nucleotide sequence ID" value="NZ_VSDO01000001.1"/>
</dbReference>